<dbReference type="PRINTS" id="PR00039">
    <property type="entry name" value="HTHLYSR"/>
</dbReference>
<evidence type="ECO:0000256" key="2">
    <source>
        <dbReference type="ARBA" id="ARBA00023015"/>
    </source>
</evidence>
<comment type="caution">
    <text evidence="6">The sequence shown here is derived from an EMBL/GenBank/DDBJ whole genome shotgun (WGS) entry which is preliminary data.</text>
</comment>
<dbReference type="InterPro" id="IPR036390">
    <property type="entry name" value="WH_DNA-bd_sf"/>
</dbReference>
<protein>
    <submittedName>
        <fullName evidence="6">LysR family transcriptional regulator</fullName>
    </submittedName>
</protein>
<gene>
    <name evidence="6" type="ORF">K8U61_09135</name>
</gene>
<keyword evidence="4" id="KW-0804">Transcription</keyword>
<reference evidence="6 7" key="1">
    <citation type="submission" date="2021-09" db="EMBL/GenBank/DDBJ databases">
        <title>Whole genome sequence of Nocardioides sp. GBK3QG-3.</title>
        <authorList>
            <person name="Tuo L."/>
        </authorList>
    </citation>
    <scope>NUCLEOTIDE SEQUENCE [LARGE SCALE GENOMIC DNA]</scope>
    <source>
        <strain evidence="6 7">GBK3QG-3</strain>
    </source>
</reference>
<dbReference type="InterPro" id="IPR005119">
    <property type="entry name" value="LysR_subst-bd"/>
</dbReference>
<organism evidence="6 7">
    <name type="scientific">Nocardioides mangrovi</name>
    <dbReference type="NCBI Taxonomy" id="2874580"/>
    <lineage>
        <taxon>Bacteria</taxon>
        <taxon>Bacillati</taxon>
        <taxon>Actinomycetota</taxon>
        <taxon>Actinomycetes</taxon>
        <taxon>Propionibacteriales</taxon>
        <taxon>Nocardioidaceae</taxon>
        <taxon>Nocardioides</taxon>
    </lineage>
</organism>
<evidence type="ECO:0000313" key="7">
    <source>
        <dbReference type="Proteomes" id="UP000780875"/>
    </source>
</evidence>
<dbReference type="Gene3D" id="3.40.190.10">
    <property type="entry name" value="Periplasmic binding protein-like II"/>
    <property type="match status" value="2"/>
</dbReference>
<name>A0ABS7UBF3_9ACTN</name>
<evidence type="ECO:0000259" key="5">
    <source>
        <dbReference type="PROSITE" id="PS50931"/>
    </source>
</evidence>
<comment type="similarity">
    <text evidence="1">Belongs to the LysR transcriptional regulatory family.</text>
</comment>
<proteinExistence type="inferred from homology"/>
<dbReference type="SUPFAM" id="SSF53850">
    <property type="entry name" value="Periplasmic binding protein-like II"/>
    <property type="match status" value="1"/>
</dbReference>
<dbReference type="RefSeq" id="WP_224122696.1">
    <property type="nucleotide sequence ID" value="NZ_JAIQZJ010000004.1"/>
</dbReference>
<dbReference type="Gene3D" id="1.10.10.10">
    <property type="entry name" value="Winged helix-like DNA-binding domain superfamily/Winged helix DNA-binding domain"/>
    <property type="match status" value="1"/>
</dbReference>
<dbReference type="PANTHER" id="PTHR30126:SF39">
    <property type="entry name" value="HTH-TYPE TRANSCRIPTIONAL REGULATOR CYSL"/>
    <property type="match status" value="1"/>
</dbReference>
<dbReference type="SUPFAM" id="SSF46785">
    <property type="entry name" value="Winged helix' DNA-binding domain"/>
    <property type="match status" value="1"/>
</dbReference>
<evidence type="ECO:0000313" key="6">
    <source>
        <dbReference type="EMBL" id="MBZ5738324.1"/>
    </source>
</evidence>
<dbReference type="PROSITE" id="PS50931">
    <property type="entry name" value="HTH_LYSR"/>
    <property type="match status" value="1"/>
</dbReference>
<keyword evidence="2" id="KW-0805">Transcription regulation</keyword>
<keyword evidence="3" id="KW-0238">DNA-binding</keyword>
<dbReference type="InterPro" id="IPR036388">
    <property type="entry name" value="WH-like_DNA-bd_sf"/>
</dbReference>
<evidence type="ECO:0000256" key="1">
    <source>
        <dbReference type="ARBA" id="ARBA00009437"/>
    </source>
</evidence>
<evidence type="ECO:0000256" key="4">
    <source>
        <dbReference type="ARBA" id="ARBA00023163"/>
    </source>
</evidence>
<dbReference type="PANTHER" id="PTHR30126">
    <property type="entry name" value="HTH-TYPE TRANSCRIPTIONAL REGULATOR"/>
    <property type="match status" value="1"/>
</dbReference>
<dbReference type="EMBL" id="JAIQZJ010000004">
    <property type="protein sequence ID" value="MBZ5738324.1"/>
    <property type="molecule type" value="Genomic_DNA"/>
</dbReference>
<dbReference type="Pfam" id="PF03466">
    <property type="entry name" value="LysR_substrate"/>
    <property type="match status" value="1"/>
</dbReference>
<dbReference type="InterPro" id="IPR000847">
    <property type="entry name" value="LysR_HTH_N"/>
</dbReference>
<sequence length="304" mass="31672">MTSRPDVTALDLLVRVAASGSLGAAAREVGIAQPNASRALSRLERQLGLQLLLRTPAGSRLTTEGEVVVAWARDAITAIDRVVLGARSLAEQQAAHLAVAASLTVAEYLAPQWLARFRRTHPDLHVSLEVGNSLEVVDRVVRGEVALGFVESPTVPRSVASTTIARDALVVVVGPDHPWARRRTPLAPADLVAGDLVLREEGSGTRETLVRALARAGLELGTSRLELASTAAVKAAASVGEAAAVLSELAVTAEVATGQLVVVPVAELELGRALRAVWLPDRRPAGPAADLVRVAAQSPTSSSS</sequence>
<dbReference type="Pfam" id="PF00126">
    <property type="entry name" value="HTH_1"/>
    <property type="match status" value="1"/>
</dbReference>
<keyword evidence="7" id="KW-1185">Reference proteome</keyword>
<evidence type="ECO:0000256" key="3">
    <source>
        <dbReference type="ARBA" id="ARBA00023125"/>
    </source>
</evidence>
<feature type="domain" description="HTH lysR-type" evidence="5">
    <location>
        <begin position="5"/>
        <end position="62"/>
    </location>
</feature>
<accession>A0ABS7UBF3</accession>
<dbReference type="Proteomes" id="UP000780875">
    <property type="component" value="Unassembled WGS sequence"/>
</dbReference>